<evidence type="ECO:0000259" key="1">
    <source>
        <dbReference type="SMART" id="SM00507"/>
    </source>
</evidence>
<evidence type="ECO:0000313" key="3">
    <source>
        <dbReference type="Proteomes" id="UP000031202"/>
    </source>
</evidence>
<name>A0A0B4CCY8_9MICO</name>
<dbReference type="AlphaFoldDB" id="A0A0B4CCY8"/>
<sequence length="439" mass="48049">MATTESPTTRDERALVGDIVEALVDRRRRIASLQAEEAVLLHAAQEQALAQRDVTCADPNAPDDITIRSIAAEIGAATQQSDRTIQSRMDEASTLVTRFPATLHALTTGRISRAHAAVITDAGARLTDDDARAAYETAVLTVAERETVGRLRPIARRLADALHPTPIDDRHRDARRQRRVWVCDREDGVAELGLTGPAHLVHGVYDRLTQLARAVLDAPRPAAPDDETITATVDAASATAPDTRRLDEVRVDVALDLLLCGHATAEASAQSIPGADAIRARIQVTVPAMSLLGAADEAADLTGYGPIGPDLARQLAGRAAGWDRLFTSPTTGAVLAIDRYRPSRDQLRMLRARDEHCRFPGCRQPMQRCDVDHTVAREHDGPTSVTNLAHLCRRHHTLKHHSAWRVRQRADGILEWTSPMGRRYDDRPARTLVFDPAPF</sequence>
<dbReference type="RefSeq" id="WP_039413544.1">
    <property type="nucleotide sequence ID" value="NZ_JWSZ01000005.1"/>
</dbReference>
<dbReference type="SMART" id="SM00507">
    <property type="entry name" value="HNHc"/>
    <property type="match status" value="1"/>
</dbReference>
<dbReference type="Proteomes" id="UP000031202">
    <property type="component" value="Unassembled WGS sequence"/>
</dbReference>
<keyword evidence="2" id="KW-0378">Hydrolase</keyword>
<reference evidence="2 3" key="1">
    <citation type="submission" date="2014-12" db="EMBL/GenBank/DDBJ databases">
        <title>Genome sequencing of Microbacterium hominis TPW29.</title>
        <authorList>
            <person name="Tan P.W."/>
            <person name="Chan K.-G."/>
        </authorList>
    </citation>
    <scope>NUCLEOTIDE SEQUENCE [LARGE SCALE GENOMIC DNA]</scope>
    <source>
        <strain evidence="2 3">TPW29</strain>
    </source>
</reference>
<dbReference type="EMBL" id="JWSZ01000005">
    <property type="protein sequence ID" value="KIC59144.1"/>
    <property type="molecule type" value="Genomic_DNA"/>
</dbReference>
<dbReference type="GO" id="GO:0004519">
    <property type="term" value="F:endonuclease activity"/>
    <property type="evidence" value="ECO:0007669"/>
    <property type="project" value="UniProtKB-KW"/>
</dbReference>
<gene>
    <name evidence="2" type="ORF">RM52_04545</name>
</gene>
<comment type="caution">
    <text evidence="2">The sequence shown here is derived from an EMBL/GenBank/DDBJ whole genome shotgun (WGS) entry which is preliminary data.</text>
</comment>
<evidence type="ECO:0000313" key="2">
    <source>
        <dbReference type="EMBL" id="KIC59144.1"/>
    </source>
</evidence>
<protein>
    <submittedName>
        <fullName evidence="2">HNH endonuclease</fullName>
    </submittedName>
</protein>
<dbReference type="CDD" id="cd00085">
    <property type="entry name" value="HNHc"/>
    <property type="match status" value="1"/>
</dbReference>
<accession>A0A0B4CCY8</accession>
<keyword evidence="2" id="KW-0540">Nuclease</keyword>
<organism evidence="2 3">
    <name type="scientific">Microbacterium hominis</name>
    <dbReference type="NCBI Taxonomy" id="162426"/>
    <lineage>
        <taxon>Bacteria</taxon>
        <taxon>Bacillati</taxon>
        <taxon>Actinomycetota</taxon>
        <taxon>Actinomycetes</taxon>
        <taxon>Micrococcales</taxon>
        <taxon>Microbacteriaceae</taxon>
        <taxon>Microbacterium</taxon>
    </lineage>
</organism>
<dbReference type="Pfam" id="PF02720">
    <property type="entry name" value="DUF222"/>
    <property type="match status" value="1"/>
</dbReference>
<proteinExistence type="predicted"/>
<dbReference type="InterPro" id="IPR003870">
    <property type="entry name" value="DUF222"/>
</dbReference>
<keyword evidence="2" id="KW-0255">Endonuclease</keyword>
<dbReference type="Gene3D" id="1.10.30.50">
    <property type="match status" value="1"/>
</dbReference>
<feature type="domain" description="HNH nuclease" evidence="1">
    <location>
        <begin position="345"/>
        <end position="397"/>
    </location>
</feature>
<dbReference type="InterPro" id="IPR003615">
    <property type="entry name" value="HNH_nuc"/>
</dbReference>